<feature type="domain" description="PDZ" evidence="4">
    <location>
        <begin position="601"/>
        <end position="644"/>
    </location>
</feature>
<dbReference type="OrthoDB" id="10007415at2759"/>
<comment type="caution">
    <text evidence="5">The sequence shown here is derived from an EMBL/GenBank/DDBJ whole genome shotgun (WGS) entry which is preliminary data.</text>
</comment>
<accession>A0A814AW84</accession>
<feature type="domain" description="PDZ" evidence="4">
    <location>
        <begin position="333"/>
        <end position="388"/>
    </location>
</feature>
<feature type="domain" description="PDZ" evidence="4">
    <location>
        <begin position="471"/>
        <end position="538"/>
    </location>
</feature>
<evidence type="ECO:0000256" key="2">
    <source>
        <dbReference type="ARBA" id="ARBA00022475"/>
    </source>
</evidence>
<dbReference type="InterPro" id="IPR036034">
    <property type="entry name" value="PDZ_sf"/>
</dbReference>
<dbReference type="GO" id="GO:0072659">
    <property type="term" value="P:protein localization to plasma membrane"/>
    <property type="evidence" value="ECO:0007669"/>
    <property type="project" value="TreeGrafter"/>
</dbReference>
<dbReference type="GO" id="GO:0043495">
    <property type="term" value="F:protein-membrane adaptor activity"/>
    <property type="evidence" value="ECO:0007669"/>
    <property type="project" value="TreeGrafter"/>
</dbReference>
<keyword evidence="2" id="KW-0472">Membrane</keyword>
<feature type="domain" description="PDZ" evidence="4">
    <location>
        <begin position="172"/>
        <end position="240"/>
    </location>
</feature>
<reference evidence="5" key="1">
    <citation type="submission" date="2021-02" db="EMBL/GenBank/DDBJ databases">
        <authorList>
            <person name="Nowell W R."/>
        </authorList>
    </citation>
    <scope>NUCLEOTIDE SEQUENCE</scope>
    <source>
        <strain evidence="5">Ploen Becks lab</strain>
    </source>
</reference>
<dbReference type="Proteomes" id="UP000663879">
    <property type="component" value="Unassembled WGS sequence"/>
</dbReference>
<evidence type="ECO:0000256" key="3">
    <source>
        <dbReference type="ARBA" id="ARBA00022737"/>
    </source>
</evidence>
<keyword evidence="3" id="KW-0677">Repeat</keyword>
<dbReference type="SMART" id="SM00228">
    <property type="entry name" value="PDZ"/>
    <property type="match status" value="6"/>
</dbReference>
<comment type="subcellular location">
    <subcellularLocation>
        <location evidence="1">Cell membrane</location>
    </subcellularLocation>
</comment>
<gene>
    <name evidence="5" type="ORF">OXX778_LOCUS12330</name>
</gene>
<dbReference type="Pfam" id="PF13180">
    <property type="entry name" value="PDZ_2"/>
    <property type="match status" value="1"/>
</dbReference>
<dbReference type="PANTHER" id="PTHR14191">
    <property type="entry name" value="PDZ DOMAIN CONTAINING PROTEIN"/>
    <property type="match status" value="1"/>
</dbReference>
<feature type="non-terminal residue" evidence="5">
    <location>
        <position position="1000"/>
    </location>
</feature>
<protein>
    <recommendedName>
        <fullName evidence="4">PDZ domain-containing protein</fullName>
    </recommendedName>
</protein>
<dbReference type="AlphaFoldDB" id="A0A814AW84"/>
<dbReference type="EMBL" id="CAJNOC010002219">
    <property type="protein sequence ID" value="CAF0919903.1"/>
    <property type="molecule type" value="Genomic_DNA"/>
</dbReference>
<dbReference type="PROSITE" id="PS50106">
    <property type="entry name" value="PDZ"/>
    <property type="match status" value="6"/>
</dbReference>
<keyword evidence="6" id="KW-1185">Reference proteome</keyword>
<sequence>MPAQSDSNMPVIISDKSEIRRCVINLWTTYNGLGLILKHNRVKDYPVNLVRQVELGSPAHYAGVQPNDLIIKVNTRLVEFEKFDLVLKLIKDQLKKDKRVDLLLINSEFYDEFKRKYAKNNKIDYSNPSILSQVKNYQSPLFNPNTPFQLNSNYDGQPRLCHLLTWPKYDGYGFYVAYTNDGCYVKNVEPNSPAQLGGLRDYDRIIEIDNKAITNSSDKNTIMKLINKRKLLNLSTVNSKSSHLTSKSSTSLHNSYLDVFVCDPNTFKYLKDHKINISTKNKSLKIQECFTPTEFELNEKLNESNNNLSQKSSNPNSISSNPILKKILIKRCTVRRLKGREDQPLGFEMTKRGNNPNFISRIEPDTSAHLSGLEQDDFIIELNEKNVEKDDNSLLKEKIFKYLENDSQFKFTTLNRQGYEYCSENGIKLNDLIESNLHNIKYFETPLELSSLPAQITPPQQTLPVLGVPRLCVIQKTHDNDELGISIARYKNYTEHIISDVIEGSLAHKAGIKQNDCLLEVNGENVENKTHAETIKLIADLKRQPNARISLLVVEKNNLKNLPLPNQSQNEDKITKNTPSINVYPEIKICEFIGYPKKTQLGLVITSDDYSHDVIKVTEDSPAFKAGLAKGDVILSVNDQSVENNPNSIELLNDFSETKPLKVLAASRYAYEWSKLLKIKINEKDWPNIKKFVTRNLNENLANISNKNHQHYVQSSSIKQNKKYLSSMANNSTIRSEYSNLARSAVDITADGKVLRLCTLILDPLSPNPTDSEFGFDLVTKISANRKIGDYFIDTVDMYSPACQSGLKPGDRLVEVDGLDVSTRTFEQVVQIINEAKQKCKLKLLVLPSMIINYGNQNMIPELREIEHVSTDQFNQTYTSMDTARSLPDLTDNYSKNFKKFNNDYDSIYHKKNNLFSKSTTSVVHPESNILRPVPRLCTIYKQESNIGFGVQNKNLNQIIPNYMRVSLVNYKSPAYLSGLEAGDYIVEINGRNTLTMSQD</sequence>
<evidence type="ECO:0000313" key="6">
    <source>
        <dbReference type="Proteomes" id="UP000663879"/>
    </source>
</evidence>
<dbReference type="InterPro" id="IPR051067">
    <property type="entry name" value="NHER"/>
</dbReference>
<organism evidence="5 6">
    <name type="scientific">Brachionus calyciflorus</name>
    <dbReference type="NCBI Taxonomy" id="104777"/>
    <lineage>
        <taxon>Eukaryota</taxon>
        <taxon>Metazoa</taxon>
        <taxon>Spiralia</taxon>
        <taxon>Gnathifera</taxon>
        <taxon>Rotifera</taxon>
        <taxon>Eurotatoria</taxon>
        <taxon>Monogononta</taxon>
        <taxon>Pseudotrocha</taxon>
        <taxon>Ploima</taxon>
        <taxon>Brachionidae</taxon>
        <taxon>Brachionus</taxon>
    </lineage>
</organism>
<proteinExistence type="predicted"/>
<dbReference type="PANTHER" id="PTHR14191:SF28">
    <property type="entry name" value="GH04176P-RELATED"/>
    <property type="match status" value="1"/>
</dbReference>
<dbReference type="GO" id="GO:0016324">
    <property type="term" value="C:apical plasma membrane"/>
    <property type="evidence" value="ECO:0007669"/>
    <property type="project" value="TreeGrafter"/>
</dbReference>
<dbReference type="Pfam" id="PF00595">
    <property type="entry name" value="PDZ"/>
    <property type="match status" value="4"/>
</dbReference>
<dbReference type="InterPro" id="IPR001478">
    <property type="entry name" value="PDZ"/>
</dbReference>
<evidence type="ECO:0000256" key="1">
    <source>
        <dbReference type="ARBA" id="ARBA00004236"/>
    </source>
</evidence>
<dbReference type="InterPro" id="IPR041489">
    <property type="entry name" value="PDZ_6"/>
</dbReference>
<feature type="domain" description="PDZ" evidence="4">
    <location>
        <begin position="759"/>
        <end position="848"/>
    </location>
</feature>
<evidence type="ECO:0000259" key="4">
    <source>
        <dbReference type="PROSITE" id="PS50106"/>
    </source>
</evidence>
<dbReference type="Gene3D" id="2.30.42.10">
    <property type="match status" value="7"/>
</dbReference>
<feature type="domain" description="PDZ" evidence="4">
    <location>
        <begin position="937"/>
        <end position="1000"/>
    </location>
</feature>
<dbReference type="Pfam" id="PF17820">
    <property type="entry name" value="PDZ_6"/>
    <property type="match status" value="1"/>
</dbReference>
<dbReference type="SUPFAM" id="SSF50156">
    <property type="entry name" value="PDZ domain-like"/>
    <property type="match status" value="7"/>
</dbReference>
<keyword evidence="2" id="KW-1003">Cell membrane</keyword>
<evidence type="ECO:0000313" key="5">
    <source>
        <dbReference type="EMBL" id="CAF0919903.1"/>
    </source>
</evidence>
<name>A0A814AW84_9BILA</name>